<accession>A0ABS7JDK8</accession>
<keyword evidence="2" id="KW-1185">Reference proteome</keyword>
<dbReference type="InterPro" id="IPR015943">
    <property type="entry name" value="WD40/YVTN_repeat-like_dom_sf"/>
</dbReference>
<proteinExistence type="predicted"/>
<evidence type="ECO:0000313" key="2">
    <source>
        <dbReference type="Proteomes" id="UP000755104"/>
    </source>
</evidence>
<protein>
    <recommendedName>
        <fullName evidence="3">Lactonase family protein</fullName>
    </recommendedName>
</protein>
<evidence type="ECO:0000313" key="1">
    <source>
        <dbReference type="EMBL" id="MBX7484035.1"/>
    </source>
</evidence>
<organism evidence="1 2">
    <name type="scientific">Qipengyuania qiaonensis</name>
    <dbReference type="NCBI Taxonomy" id="2867240"/>
    <lineage>
        <taxon>Bacteria</taxon>
        <taxon>Pseudomonadati</taxon>
        <taxon>Pseudomonadota</taxon>
        <taxon>Alphaproteobacteria</taxon>
        <taxon>Sphingomonadales</taxon>
        <taxon>Erythrobacteraceae</taxon>
        <taxon>Qipengyuania</taxon>
    </lineage>
</organism>
<dbReference type="RefSeq" id="WP_221560443.1">
    <property type="nucleotide sequence ID" value="NZ_JAIGNO010000018.1"/>
</dbReference>
<comment type="caution">
    <text evidence="1">The sequence shown here is derived from an EMBL/GenBank/DDBJ whole genome shotgun (WGS) entry which is preliminary data.</text>
</comment>
<name>A0ABS7JDK8_9SPHN</name>
<dbReference type="EMBL" id="JAIGNO010000018">
    <property type="protein sequence ID" value="MBX7484035.1"/>
    <property type="molecule type" value="Genomic_DNA"/>
</dbReference>
<gene>
    <name evidence="1" type="ORF">K3174_16010</name>
</gene>
<dbReference type="InterPro" id="IPR011048">
    <property type="entry name" value="Haem_d1_sf"/>
</dbReference>
<evidence type="ECO:0008006" key="3">
    <source>
        <dbReference type="Google" id="ProtNLM"/>
    </source>
</evidence>
<sequence length="441" mass="47014">MSMPGDNVSRRLIAAALISLASTACTQTTSQSPLAGIDADRVVAIADGDFRASSYFDGKLSADDALFADRLLVWERSSSTPRSFAVSNSVTSPPEVLAVSPDGRYAYVVERLGKRDARMTEIGDLPPGGLLTAVDLAADGPVTSTMRIEGNLEAIDLSDDGRMIAVVSNAIGRPLLHLVPVDGTRFEDPTVVPLADLALRNSPTGTGTPMASAVFWQPGTRNLAVTINTLDRVVMLRTFETVNGARVEPWGPPVDVGSDPFTGRFTPDGRHFLTLEWGRDLDADDLAGRLPTWPSRIGVVRVARSESDRHTYLPGPETDLSSEGIAVSPDGNLVAAISMRGTPFPKSSDRNTPNASVILFSIDPFTGLLTRRDRREFPGLLPEGAAFDRTGRHLLVTAFERTSAEGGAIFVFGISQSPSGVGLEGVNVIPTVHGPHHVVIR</sequence>
<reference evidence="1 2" key="1">
    <citation type="submission" date="2021-08" db="EMBL/GenBank/DDBJ databases">
        <title>Comparative Genomics Analysis of the Genus Qipengyuania Reveals Extensive Genetic Diversity and Metabolic Versatility, Including the Description of Fifteen Novel Species.</title>
        <authorList>
            <person name="Liu Y."/>
        </authorList>
    </citation>
    <scope>NUCLEOTIDE SEQUENCE [LARGE SCALE GENOMIC DNA]</scope>
    <source>
        <strain evidence="1 2">6D47A</strain>
    </source>
</reference>
<dbReference type="SUPFAM" id="SSF51004">
    <property type="entry name" value="C-terminal (heme d1) domain of cytochrome cd1-nitrite reductase"/>
    <property type="match status" value="1"/>
</dbReference>
<dbReference type="Proteomes" id="UP000755104">
    <property type="component" value="Unassembled WGS sequence"/>
</dbReference>
<dbReference type="Gene3D" id="2.130.10.10">
    <property type="entry name" value="YVTN repeat-like/Quinoprotein amine dehydrogenase"/>
    <property type="match status" value="2"/>
</dbReference>